<comment type="caution">
    <text evidence="2">The sequence shown here is derived from an EMBL/GenBank/DDBJ whole genome shotgun (WGS) entry which is preliminary data.</text>
</comment>
<dbReference type="EMBL" id="JAPEUY010000002">
    <property type="protein sequence ID" value="KAJ4375983.1"/>
    <property type="molecule type" value="Genomic_DNA"/>
</dbReference>
<feature type="compositionally biased region" description="Pro residues" evidence="1">
    <location>
        <begin position="403"/>
        <end position="412"/>
    </location>
</feature>
<proteinExistence type="predicted"/>
<evidence type="ECO:0000256" key="1">
    <source>
        <dbReference type="SAM" id="MobiDB-lite"/>
    </source>
</evidence>
<feature type="compositionally biased region" description="Polar residues" evidence="1">
    <location>
        <begin position="445"/>
        <end position="460"/>
    </location>
</feature>
<dbReference type="AlphaFoldDB" id="A0A9W9CR20"/>
<name>A0A9W9CR20_9PLEO</name>
<accession>A0A9W9CR20</accession>
<sequence>MCGFTQIIYIECGHQFVSTTAQHTNLCDYAKMFHLVQGIDCAPSACTQSHDTAALIVAKHRIFGYCDDCRDNVTAEVPRGEDEHTLQKHAHIKPKDTGVYDQHEQKELIDLRNFIEQHMKTGEHIAKKFDAFLEKRPVDIQHISNPDLQMFLAQEPKKYDILYRNAFKQCYAWLEPLEGYIHQHAPNKLFADTMLFVFNKAEKASHTMYQFQELALCLYAFEPTVPSRDFNGSEAQLALFEHLLIASLARTPDTPPAGFSYLYDENFKMPFNTRLTFQLRNAKRQAYIDKPMARAQQRYSRVQQGVMNKKGLSVEIHPGLLEDEPASNIEVEHVPIPDVEESVSYGYDSDMSDSDDEDGDIDGSSNEDITHLARTTDDVFPPTRQYFSRDVMEFTLDDEDLPRLPPSPPPRASSPVIPASMPLPPPSTPRTDFSPSKLHIHTPKSLPSSTHRVSTANPLFTTADAEAEAGADGSRGGADGADLGVFER</sequence>
<dbReference type="Proteomes" id="UP001140560">
    <property type="component" value="Unassembled WGS sequence"/>
</dbReference>
<protein>
    <submittedName>
        <fullName evidence="2">Uncharacterized protein</fullName>
    </submittedName>
</protein>
<evidence type="ECO:0000313" key="2">
    <source>
        <dbReference type="EMBL" id="KAJ4375983.1"/>
    </source>
</evidence>
<dbReference type="OrthoDB" id="3673879at2759"/>
<organism evidence="2 3">
    <name type="scientific">Neocucurbitaria cava</name>
    <dbReference type="NCBI Taxonomy" id="798079"/>
    <lineage>
        <taxon>Eukaryota</taxon>
        <taxon>Fungi</taxon>
        <taxon>Dikarya</taxon>
        <taxon>Ascomycota</taxon>
        <taxon>Pezizomycotina</taxon>
        <taxon>Dothideomycetes</taxon>
        <taxon>Pleosporomycetidae</taxon>
        <taxon>Pleosporales</taxon>
        <taxon>Pleosporineae</taxon>
        <taxon>Cucurbitariaceae</taxon>
        <taxon>Neocucurbitaria</taxon>
    </lineage>
</organism>
<feature type="compositionally biased region" description="Basic and acidic residues" evidence="1">
    <location>
        <begin position="368"/>
        <end position="377"/>
    </location>
</feature>
<feature type="compositionally biased region" description="Acidic residues" evidence="1">
    <location>
        <begin position="350"/>
        <end position="361"/>
    </location>
</feature>
<reference evidence="2" key="1">
    <citation type="submission" date="2022-10" db="EMBL/GenBank/DDBJ databases">
        <title>Tapping the CABI collections for fungal endophytes: first genome assemblies for Collariella, Neodidymelliopsis, Ascochyta clinopodiicola, Didymella pomorum, Didymosphaeria variabile, Neocosmospora piperis and Neocucurbitaria cava.</title>
        <authorList>
            <person name="Hill R."/>
        </authorList>
    </citation>
    <scope>NUCLEOTIDE SEQUENCE</scope>
    <source>
        <strain evidence="2">IMI 356814</strain>
    </source>
</reference>
<feature type="region of interest" description="Disordered" evidence="1">
    <location>
        <begin position="398"/>
        <end position="488"/>
    </location>
</feature>
<keyword evidence="3" id="KW-1185">Reference proteome</keyword>
<evidence type="ECO:0000313" key="3">
    <source>
        <dbReference type="Proteomes" id="UP001140560"/>
    </source>
</evidence>
<gene>
    <name evidence="2" type="ORF">N0V83_001263</name>
</gene>
<feature type="region of interest" description="Disordered" evidence="1">
    <location>
        <begin position="337"/>
        <end position="381"/>
    </location>
</feature>